<sequence length="132" mass="14526">MILKSFCCQRSNDGEGNVELQGFLHSCQVVQSVKTEGSASRKVGFYSTYLENLGHGYLVLKSVLQGRRVRASKPEADLVHVKSVVAKCPPYGVVWKFGKGVPAQVSSSSVVQNYEIRPKIALLLLQTGHKYN</sequence>
<protein>
    <submittedName>
        <fullName evidence="1">Uncharacterized protein</fullName>
    </submittedName>
</protein>
<proteinExistence type="predicted"/>
<dbReference type="Proteomes" id="UP000499080">
    <property type="component" value="Unassembled WGS sequence"/>
</dbReference>
<dbReference type="EMBL" id="BGPR01000001">
    <property type="protein sequence ID" value="GBL72035.1"/>
    <property type="molecule type" value="Genomic_DNA"/>
</dbReference>
<reference evidence="1 2" key="1">
    <citation type="journal article" date="2019" name="Sci. Rep.">
        <title>Orb-weaving spider Araneus ventricosus genome elucidates the spidroin gene catalogue.</title>
        <authorList>
            <person name="Kono N."/>
            <person name="Nakamura H."/>
            <person name="Ohtoshi R."/>
            <person name="Moran D.A.P."/>
            <person name="Shinohara A."/>
            <person name="Yoshida Y."/>
            <person name="Fujiwara M."/>
            <person name="Mori M."/>
            <person name="Tomita M."/>
            <person name="Arakawa K."/>
        </authorList>
    </citation>
    <scope>NUCLEOTIDE SEQUENCE [LARGE SCALE GENOMIC DNA]</scope>
</reference>
<accession>A0A4Y1ZXY0</accession>
<gene>
    <name evidence="1" type="ORF">AVEN_115062_1</name>
</gene>
<keyword evidence="2" id="KW-1185">Reference proteome</keyword>
<comment type="caution">
    <text evidence="1">The sequence shown here is derived from an EMBL/GenBank/DDBJ whole genome shotgun (WGS) entry which is preliminary data.</text>
</comment>
<name>A0A4Y1ZXY0_ARAVE</name>
<evidence type="ECO:0000313" key="1">
    <source>
        <dbReference type="EMBL" id="GBL72035.1"/>
    </source>
</evidence>
<organism evidence="1 2">
    <name type="scientific">Araneus ventricosus</name>
    <name type="common">Orbweaver spider</name>
    <name type="synonym">Epeira ventricosa</name>
    <dbReference type="NCBI Taxonomy" id="182803"/>
    <lineage>
        <taxon>Eukaryota</taxon>
        <taxon>Metazoa</taxon>
        <taxon>Ecdysozoa</taxon>
        <taxon>Arthropoda</taxon>
        <taxon>Chelicerata</taxon>
        <taxon>Arachnida</taxon>
        <taxon>Araneae</taxon>
        <taxon>Araneomorphae</taxon>
        <taxon>Entelegynae</taxon>
        <taxon>Araneoidea</taxon>
        <taxon>Araneidae</taxon>
        <taxon>Araneus</taxon>
    </lineage>
</organism>
<dbReference type="AlphaFoldDB" id="A0A4Y1ZXY0"/>
<evidence type="ECO:0000313" key="2">
    <source>
        <dbReference type="Proteomes" id="UP000499080"/>
    </source>
</evidence>
<dbReference type="OrthoDB" id="289250at2759"/>